<dbReference type="EMBL" id="BLXT01002485">
    <property type="protein sequence ID" value="GFN95258.1"/>
    <property type="molecule type" value="Genomic_DNA"/>
</dbReference>
<accession>A0AAV3ZN14</accession>
<protein>
    <submittedName>
        <fullName evidence="1">Uncharacterized protein</fullName>
    </submittedName>
</protein>
<keyword evidence="2" id="KW-1185">Reference proteome</keyword>
<dbReference type="Proteomes" id="UP000735302">
    <property type="component" value="Unassembled WGS sequence"/>
</dbReference>
<gene>
    <name evidence="1" type="ORF">PoB_002176400</name>
</gene>
<evidence type="ECO:0000313" key="1">
    <source>
        <dbReference type="EMBL" id="GFN95258.1"/>
    </source>
</evidence>
<reference evidence="1 2" key="1">
    <citation type="journal article" date="2021" name="Elife">
        <title>Chloroplast acquisition without the gene transfer in kleptoplastic sea slugs, Plakobranchus ocellatus.</title>
        <authorList>
            <person name="Maeda T."/>
            <person name="Takahashi S."/>
            <person name="Yoshida T."/>
            <person name="Shimamura S."/>
            <person name="Takaki Y."/>
            <person name="Nagai Y."/>
            <person name="Toyoda A."/>
            <person name="Suzuki Y."/>
            <person name="Arimoto A."/>
            <person name="Ishii H."/>
            <person name="Satoh N."/>
            <person name="Nishiyama T."/>
            <person name="Hasebe M."/>
            <person name="Maruyama T."/>
            <person name="Minagawa J."/>
            <person name="Obokata J."/>
            <person name="Shigenobu S."/>
        </authorList>
    </citation>
    <scope>NUCLEOTIDE SEQUENCE [LARGE SCALE GENOMIC DNA]</scope>
</reference>
<comment type="caution">
    <text evidence="1">The sequence shown here is derived from an EMBL/GenBank/DDBJ whole genome shotgun (WGS) entry which is preliminary data.</text>
</comment>
<dbReference type="AlphaFoldDB" id="A0AAV3ZN14"/>
<organism evidence="1 2">
    <name type="scientific">Plakobranchus ocellatus</name>
    <dbReference type="NCBI Taxonomy" id="259542"/>
    <lineage>
        <taxon>Eukaryota</taxon>
        <taxon>Metazoa</taxon>
        <taxon>Spiralia</taxon>
        <taxon>Lophotrochozoa</taxon>
        <taxon>Mollusca</taxon>
        <taxon>Gastropoda</taxon>
        <taxon>Heterobranchia</taxon>
        <taxon>Euthyneura</taxon>
        <taxon>Panpulmonata</taxon>
        <taxon>Sacoglossa</taxon>
        <taxon>Placobranchoidea</taxon>
        <taxon>Plakobranchidae</taxon>
        <taxon>Plakobranchus</taxon>
    </lineage>
</organism>
<name>A0AAV3ZN14_9GAST</name>
<sequence>MQVNPSLDNGMEQMLTPVWDHGCVLFRHGEAVLILFFKTGALRWQRSHALILFLTYLRINGHYTLETYLLLRLIKTKSRFRVDRVNSATARQTLKQFWRPPSRLQIVFGGRYRDSRVFLAAAILTLESFWDRVVLACYTGKNSCDNGQTSGFA</sequence>
<evidence type="ECO:0000313" key="2">
    <source>
        <dbReference type="Proteomes" id="UP000735302"/>
    </source>
</evidence>
<proteinExistence type="predicted"/>